<dbReference type="CDD" id="cd16416">
    <property type="entry name" value="HAD_BsYqeG-like"/>
    <property type="match status" value="1"/>
</dbReference>
<dbReference type="Proteomes" id="UP000028700">
    <property type="component" value="Unassembled WGS sequence"/>
</dbReference>
<protein>
    <submittedName>
        <fullName evidence="1">Hydrolase</fullName>
    </submittedName>
</protein>
<dbReference type="InterPro" id="IPR036412">
    <property type="entry name" value="HAD-like_sf"/>
</dbReference>
<sequence length="176" mass="20248">MLNHFKPTWMVNAIYNITPAELKKRGIKLVLTDLDNTLIAWNNPNGTPALKKWMDQLEAADIQLVVVSNNSAKRVGKAVNGFQLPFVSRALKPLPVGINRALRQWHRSKDETIMIGDQLLTDVWAANTSHVRSVLVKPIIRTDAWVTWLNRFIERFVMKALLKRDSELTFREDLYD</sequence>
<keyword evidence="2" id="KW-1185">Reference proteome</keyword>
<name>A0A081BG24_9LACO</name>
<gene>
    <name evidence="1" type="ORF">LOSG293_010910</name>
</gene>
<dbReference type="InterPro" id="IPR010021">
    <property type="entry name" value="PGPP1/Gep4"/>
</dbReference>
<dbReference type="NCBIfam" id="TIGR01662">
    <property type="entry name" value="HAD-SF-IIIA"/>
    <property type="match status" value="1"/>
</dbReference>
<dbReference type="EMBL" id="BBJM01000001">
    <property type="protein sequence ID" value="GAK46992.1"/>
    <property type="molecule type" value="Genomic_DNA"/>
</dbReference>
<comment type="caution">
    <text evidence="1">The sequence shown here is derived from an EMBL/GenBank/DDBJ whole genome shotgun (WGS) entry which is preliminary data.</text>
</comment>
<reference evidence="1" key="1">
    <citation type="journal article" date="2014" name="Genome Announc.">
        <title>Draft Genome Sequence of Lactobacillus oryzae Strain SG293T.</title>
        <authorList>
            <person name="Tanizawa Y."/>
            <person name="Fujisawa T."/>
            <person name="Mochizuki T."/>
            <person name="Kaminuma E."/>
            <person name="Nakamura Y."/>
            <person name="Tohno M."/>
        </authorList>
    </citation>
    <scope>NUCLEOTIDE SEQUENCE [LARGE SCALE GENOMIC DNA]</scope>
    <source>
        <strain evidence="1">SG293</strain>
    </source>
</reference>
<dbReference type="AlphaFoldDB" id="A0A081BG24"/>
<keyword evidence="1" id="KW-0378">Hydrolase</keyword>
<accession>A0A081BG24</accession>
<dbReference type="GO" id="GO:0008962">
    <property type="term" value="F:phosphatidylglycerophosphatase activity"/>
    <property type="evidence" value="ECO:0007669"/>
    <property type="project" value="InterPro"/>
</dbReference>
<organism evidence="1 2">
    <name type="scientific">Secundilactobacillus oryzae JCM 18671</name>
    <dbReference type="NCBI Taxonomy" id="1291743"/>
    <lineage>
        <taxon>Bacteria</taxon>
        <taxon>Bacillati</taxon>
        <taxon>Bacillota</taxon>
        <taxon>Bacilli</taxon>
        <taxon>Lactobacillales</taxon>
        <taxon>Lactobacillaceae</taxon>
        <taxon>Secundilactobacillus</taxon>
    </lineage>
</organism>
<dbReference type="Pfam" id="PF13242">
    <property type="entry name" value="Hydrolase_like"/>
    <property type="match status" value="1"/>
</dbReference>
<dbReference type="RefSeq" id="WP_034525688.1">
    <property type="nucleotide sequence ID" value="NZ_BBJM01000001.1"/>
</dbReference>
<dbReference type="NCBIfam" id="TIGR01668">
    <property type="entry name" value="YqeG_hyp_ppase"/>
    <property type="match status" value="1"/>
</dbReference>
<dbReference type="OrthoDB" id="9787572at2"/>
<dbReference type="Gene3D" id="3.40.50.1000">
    <property type="entry name" value="HAD superfamily/HAD-like"/>
    <property type="match status" value="1"/>
</dbReference>
<dbReference type="InterPro" id="IPR006549">
    <property type="entry name" value="HAD-SF_hydro_IIIA"/>
</dbReference>
<evidence type="ECO:0000313" key="2">
    <source>
        <dbReference type="Proteomes" id="UP000028700"/>
    </source>
</evidence>
<dbReference type="InterPro" id="IPR023214">
    <property type="entry name" value="HAD_sf"/>
</dbReference>
<dbReference type="eggNOG" id="COG2179">
    <property type="taxonomic scope" value="Bacteria"/>
</dbReference>
<dbReference type="STRING" id="1291743.LOSG293_010910"/>
<proteinExistence type="predicted"/>
<evidence type="ECO:0000313" key="1">
    <source>
        <dbReference type="EMBL" id="GAK46992.1"/>
    </source>
</evidence>
<dbReference type="SUPFAM" id="SSF56784">
    <property type="entry name" value="HAD-like"/>
    <property type="match status" value="1"/>
</dbReference>